<gene>
    <name evidence="1" type="ORF">CLV93_10526</name>
</gene>
<evidence type="ECO:0000313" key="2">
    <source>
        <dbReference type="Proteomes" id="UP000240621"/>
    </source>
</evidence>
<dbReference type="EMBL" id="PYGC01000005">
    <property type="protein sequence ID" value="PSK82634.1"/>
    <property type="molecule type" value="Genomic_DNA"/>
</dbReference>
<dbReference type="Proteomes" id="UP000240621">
    <property type="component" value="Unassembled WGS sequence"/>
</dbReference>
<dbReference type="AlphaFoldDB" id="A0A2P8CCD6"/>
<comment type="caution">
    <text evidence="1">The sequence shown here is derived from an EMBL/GenBank/DDBJ whole genome shotgun (WGS) entry which is preliminary data.</text>
</comment>
<dbReference type="RefSeq" id="WP_106542244.1">
    <property type="nucleotide sequence ID" value="NZ_BLAU01000001.1"/>
</dbReference>
<name>A0A2P8CCD6_9BACT</name>
<organism evidence="1 2">
    <name type="scientific">Prolixibacter denitrificans</name>
    <dbReference type="NCBI Taxonomy" id="1541063"/>
    <lineage>
        <taxon>Bacteria</taxon>
        <taxon>Pseudomonadati</taxon>
        <taxon>Bacteroidota</taxon>
        <taxon>Bacteroidia</taxon>
        <taxon>Marinilabiliales</taxon>
        <taxon>Prolixibacteraceae</taxon>
        <taxon>Prolixibacter</taxon>
    </lineage>
</organism>
<accession>A0A2P8CCD6</accession>
<proteinExistence type="predicted"/>
<protein>
    <submittedName>
        <fullName evidence="1">Uncharacterized protein</fullName>
    </submittedName>
</protein>
<reference evidence="1 2" key="1">
    <citation type="submission" date="2018-03" db="EMBL/GenBank/DDBJ databases">
        <title>Genomic Encyclopedia of Archaeal and Bacterial Type Strains, Phase II (KMG-II): from individual species to whole genera.</title>
        <authorList>
            <person name="Goeker M."/>
        </authorList>
    </citation>
    <scope>NUCLEOTIDE SEQUENCE [LARGE SCALE GENOMIC DNA]</scope>
    <source>
        <strain evidence="1 2">DSM 27267</strain>
    </source>
</reference>
<sequence length="91" mass="10517">MDQLNLHALQRNMKFQFKLNSERITKVNGSAAMAKKSGRRSGQKEIRLLVALFTQKAIKDKKSWRSSQKNSGSNPEKWFSEALSLWKHKVN</sequence>
<evidence type="ECO:0000313" key="1">
    <source>
        <dbReference type="EMBL" id="PSK82634.1"/>
    </source>
</evidence>